<evidence type="ECO:0000256" key="3">
    <source>
        <dbReference type="ARBA" id="ARBA00022840"/>
    </source>
</evidence>
<reference evidence="7" key="1">
    <citation type="submission" date="2021-02" db="EMBL/GenBank/DDBJ databases">
        <title>Psilocybe cubensis genome.</title>
        <authorList>
            <person name="Mckernan K.J."/>
            <person name="Crawford S."/>
            <person name="Trippe A."/>
            <person name="Kane L.T."/>
            <person name="Mclaughlin S."/>
        </authorList>
    </citation>
    <scope>NUCLEOTIDE SEQUENCE [LARGE SCALE GENOMIC DNA]</scope>
    <source>
        <strain evidence="7">MGC-MH-2018</strain>
    </source>
</reference>
<dbReference type="InterPro" id="IPR038718">
    <property type="entry name" value="SNF2-like_sf"/>
</dbReference>
<dbReference type="GO" id="GO:0015616">
    <property type="term" value="F:DNA translocase activity"/>
    <property type="evidence" value="ECO:0007669"/>
    <property type="project" value="TreeGrafter"/>
</dbReference>
<dbReference type="Pfam" id="PF00176">
    <property type="entry name" value="SNF2-rel_dom"/>
    <property type="match status" value="1"/>
</dbReference>
<accession>A0A8H8CPB5</accession>
<feature type="region of interest" description="Disordered" evidence="4">
    <location>
        <begin position="1"/>
        <end position="30"/>
    </location>
</feature>
<dbReference type="Gene3D" id="3.40.50.300">
    <property type="entry name" value="P-loop containing nucleotide triphosphate hydrolases"/>
    <property type="match status" value="1"/>
</dbReference>
<dbReference type="InterPro" id="IPR050496">
    <property type="entry name" value="SNF2_RAD54_helicase_repair"/>
</dbReference>
<name>A0A8H8CPB5_PSICU</name>
<dbReference type="OrthoDB" id="413460at2759"/>
<dbReference type="GO" id="GO:0000724">
    <property type="term" value="P:double-strand break repair via homologous recombination"/>
    <property type="evidence" value="ECO:0007669"/>
    <property type="project" value="TreeGrafter"/>
</dbReference>
<dbReference type="SMART" id="SM00487">
    <property type="entry name" value="DEXDc"/>
    <property type="match status" value="1"/>
</dbReference>
<dbReference type="InterPro" id="IPR027417">
    <property type="entry name" value="P-loop_NTPase"/>
</dbReference>
<dbReference type="PANTHER" id="PTHR45629:SF7">
    <property type="entry name" value="DNA EXCISION REPAIR PROTEIN ERCC-6-RELATED"/>
    <property type="match status" value="1"/>
</dbReference>
<dbReference type="Gene3D" id="1.20.120.850">
    <property type="entry name" value="SWI2/SNF2 ATPases, N-terminal domain"/>
    <property type="match status" value="1"/>
</dbReference>
<evidence type="ECO:0000256" key="2">
    <source>
        <dbReference type="ARBA" id="ARBA00022801"/>
    </source>
</evidence>
<dbReference type="AlphaFoldDB" id="A0A8H8CPB5"/>
<dbReference type="PROSITE" id="PS51194">
    <property type="entry name" value="HELICASE_CTER"/>
    <property type="match status" value="1"/>
</dbReference>
<dbReference type="SUPFAM" id="SSF52540">
    <property type="entry name" value="P-loop containing nucleoside triphosphate hydrolases"/>
    <property type="match status" value="2"/>
</dbReference>
<evidence type="ECO:0000313" key="7">
    <source>
        <dbReference type="EMBL" id="KAG5172700.1"/>
    </source>
</evidence>
<dbReference type="PANTHER" id="PTHR45629">
    <property type="entry name" value="SNF2/RAD54 FAMILY MEMBER"/>
    <property type="match status" value="1"/>
</dbReference>
<dbReference type="InterPro" id="IPR014001">
    <property type="entry name" value="Helicase_ATP-bd"/>
</dbReference>
<evidence type="ECO:0008006" key="8">
    <source>
        <dbReference type="Google" id="ProtNLM"/>
    </source>
</evidence>
<evidence type="ECO:0000259" key="5">
    <source>
        <dbReference type="PROSITE" id="PS51192"/>
    </source>
</evidence>
<dbReference type="InterPro" id="IPR001650">
    <property type="entry name" value="Helicase_C-like"/>
</dbReference>
<protein>
    <recommendedName>
        <fullName evidence="8">DNA repair and recombination protein RAD54B</fullName>
    </recommendedName>
</protein>
<dbReference type="CDD" id="cd18004">
    <property type="entry name" value="DEXHc_RAD54"/>
    <property type="match status" value="1"/>
</dbReference>
<dbReference type="FunFam" id="3.40.50.10810:FF:000020">
    <property type="entry name" value="DNA repair and recombination protein RAD54B"/>
    <property type="match status" value="1"/>
</dbReference>
<dbReference type="CDD" id="cd18793">
    <property type="entry name" value="SF2_C_SNF"/>
    <property type="match status" value="1"/>
</dbReference>
<keyword evidence="1" id="KW-0547">Nucleotide-binding</keyword>
<dbReference type="EMBL" id="JAFIQS010000002">
    <property type="protein sequence ID" value="KAG5172700.1"/>
    <property type="molecule type" value="Genomic_DNA"/>
</dbReference>
<keyword evidence="2" id="KW-0378">Hydrolase</keyword>
<dbReference type="InterPro" id="IPR000330">
    <property type="entry name" value="SNF2_N"/>
</dbReference>
<evidence type="ECO:0000256" key="4">
    <source>
        <dbReference type="SAM" id="MobiDB-lite"/>
    </source>
</evidence>
<gene>
    <name evidence="7" type="ORF">JR316_002202</name>
</gene>
<feature type="domain" description="Helicase ATP-binding" evidence="5">
    <location>
        <begin position="399"/>
        <end position="570"/>
    </location>
</feature>
<organism evidence="7">
    <name type="scientific">Psilocybe cubensis</name>
    <name type="common">Psychedelic mushroom</name>
    <name type="synonym">Stropharia cubensis</name>
    <dbReference type="NCBI Taxonomy" id="181762"/>
    <lineage>
        <taxon>Eukaryota</taxon>
        <taxon>Fungi</taxon>
        <taxon>Dikarya</taxon>
        <taxon>Basidiomycota</taxon>
        <taxon>Agaricomycotina</taxon>
        <taxon>Agaricomycetes</taxon>
        <taxon>Agaricomycetidae</taxon>
        <taxon>Agaricales</taxon>
        <taxon>Agaricineae</taxon>
        <taxon>Strophariaceae</taxon>
        <taxon>Psilocybe</taxon>
    </lineage>
</organism>
<dbReference type="InterPro" id="IPR049730">
    <property type="entry name" value="SNF2/RAD54-like_C"/>
</dbReference>
<dbReference type="Pfam" id="PF00271">
    <property type="entry name" value="Helicase_C"/>
    <property type="match status" value="1"/>
</dbReference>
<dbReference type="GO" id="GO:0016787">
    <property type="term" value="F:hydrolase activity"/>
    <property type="evidence" value="ECO:0007669"/>
    <property type="project" value="UniProtKB-KW"/>
</dbReference>
<dbReference type="GO" id="GO:0005634">
    <property type="term" value="C:nucleus"/>
    <property type="evidence" value="ECO:0007669"/>
    <property type="project" value="TreeGrafter"/>
</dbReference>
<evidence type="ECO:0000259" key="6">
    <source>
        <dbReference type="PROSITE" id="PS51194"/>
    </source>
</evidence>
<dbReference type="GO" id="GO:0005524">
    <property type="term" value="F:ATP binding"/>
    <property type="evidence" value="ECO:0007669"/>
    <property type="project" value="InterPro"/>
</dbReference>
<dbReference type="PROSITE" id="PS51192">
    <property type="entry name" value="HELICASE_ATP_BIND_1"/>
    <property type="match status" value="1"/>
</dbReference>
<comment type="caution">
    <text evidence="7">The sequence shown here is derived from an EMBL/GenBank/DDBJ whole genome shotgun (WGS) entry which is preliminary data.</text>
</comment>
<feature type="domain" description="Helicase C-terminal" evidence="6">
    <location>
        <begin position="733"/>
        <end position="898"/>
    </location>
</feature>
<dbReference type="GO" id="GO:0007131">
    <property type="term" value="P:reciprocal meiotic recombination"/>
    <property type="evidence" value="ECO:0007669"/>
    <property type="project" value="TreeGrafter"/>
</dbReference>
<dbReference type="SMART" id="SM00490">
    <property type="entry name" value="HELICc"/>
    <property type="match status" value="1"/>
</dbReference>
<dbReference type="Gene3D" id="3.40.50.10810">
    <property type="entry name" value="Tandem AAA-ATPase domain"/>
    <property type="match status" value="1"/>
</dbReference>
<evidence type="ECO:0000256" key="1">
    <source>
        <dbReference type="ARBA" id="ARBA00022741"/>
    </source>
</evidence>
<proteinExistence type="predicted"/>
<keyword evidence="3" id="KW-0067">ATP-binding</keyword>
<sequence length="1068" mass="119592">MPAFQQPYMSGKRKATDSSFSENQSHESRKRILLTTNPNVREEALPNNMPVQAAACDQVWMVQWRHPQYKKHKTWDGDAILVVSNEAEAILYDTEGKIMTKSKVTGPLYEGKALSIASKEIELERMVSRDLFLSGACFGNGISSSSFSESSICSNKKPVKKFTPPSLTNIKSFPLAAQSQHKPLHPTNLDIRDSDVCMNNEQESDSSVTSSEVTNQFPNWIANWRKPQDKKNKTWDGDAYISLMNNKLVMISEDGKVMGSIPWKGQNLQNGHNFFIGGKEVELDVAVSSDQLPTVHRLELKTHEIDGPPSEDSIPKAVKKKFVSPGEFYGPVNQKAKKPLHDPTASDSLIMKAPTQEQVKRYNKKNFPIVDVVVDPIISRKLRPHQKEGVKFMYECVMGLRKHEGQGCILADEMGLGKTLQTIALVWTLLRQNPYAAPVAAVQKVLIVCPVSLVNNWKNEFHKWLGRDRIGVMTCDKNHVDVDLFGRSKVYQVLVVGYERLRTVVDKLTNIYPPIGLIICDEGHRLKSANNKTSTVFKSFDTKRRVILSGTPIQNDLGEFHAMADFCNPGLLDEYNIFRKVYETPILKSRAPHATKMEIQIGEARTEQLLSVAKSFVLRRDATLLKSELPPKSEYVVFITPTALQLAMYQKILHPQKIDHLMQASVADSLALINILIKISNSPILLKATVDSSRSKSDDLGPSIQKTAVAEALSLLPEKAHIADLSLGGKLVFLANILKILHQNTTEKCVLVSHYTSTLNILEAYCKKMSYSYYRLDGQTPQNKRQEYVNAFNTGNQRNSFVFLLSSKAGGVGINLIGGSRLFIFDSDWNPSHDLQAMARCHRDGQKKPVYIYRMLTTGTIDEKIYQRQVTKLALSESLIGTGASSSKSDSFTRKDLRDIFRVHTGTDCNTHDLLECNCNAGNSFEEHNTIPVDADYEVTAVNTGFVAASNVCVEEFDAVEKAYLQKKKAGLASLGEWNHINCLKLSKNADGYVHDEILRRMITQPGVPGASERQKERTNILKQVDIENLRTLDSIESRKTLPGGTISFLFEKYSKINLYEDANVAED</sequence>